<dbReference type="HOGENOM" id="CLU_1825412_0_0_1"/>
<dbReference type="eggNOG" id="ENOG502R0V5">
    <property type="taxonomic scope" value="Eukaryota"/>
</dbReference>
<proteinExistence type="predicted"/>
<protein>
    <submittedName>
        <fullName evidence="2 3">Uncharacterized protein</fullName>
    </submittedName>
</protein>
<evidence type="ECO:0000256" key="1">
    <source>
        <dbReference type="SAM" id="Phobius"/>
    </source>
</evidence>
<gene>
    <name evidence="3" type="primary">20352813</name>
    <name evidence="2" type="ORF">GGTG_12355</name>
</gene>
<reference evidence="2" key="2">
    <citation type="submission" date="2010-07" db="EMBL/GenBank/DDBJ databases">
        <authorList>
            <consortium name="The Broad Institute Genome Sequencing Platform"/>
            <consortium name="Broad Institute Genome Sequencing Center for Infectious Disease"/>
            <person name="Ma L.-J."/>
            <person name="Dead R."/>
            <person name="Young S."/>
            <person name="Zeng Q."/>
            <person name="Koehrsen M."/>
            <person name="Alvarado L."/>
            <person name="Berlin A."/>
            <person name="Chapman S.B."/>
            <person name="Chen Z."/>
            <person name="Freedman E."/>
            <person name="Gellesch M."/>
            <person name="Goldberg J."/>
            <person name="Griggs A."/>
            <person name="Gujja S."/>
            <person name="Heilman E.R."/>
            <person name="Heiman D."/>
            <person name="Hepburn T."/>
            <person name="Howarth C."/>
            <person name="Jen D."/>
            <person name="Larson L."/>
            <person name="Mehta T."/>
            <person name="Neiman D."/>
            <person name="Pearson M."/>
            <person name="Roberts A."/>
            <person name="Saif S."/>
            <person name="Shea T."/>
            <person name="Shenoy N."/>
            <person name="Sisk P."/>
            <person name="Stolte C."/>
            <person name="Sykes S."/>
            <person name="Walk T."/>
            <person name="White J."/>
            <person name="Yandava C."/>
            <person name="Haas B."/>
            <person name="Nusbaum C."/>
            <person name="Birren B."/>
        </authorList>
    </citation>
    <scope>NUCLEOTIDE SEQUENCE</scope>
    <source>
        <strain evidence="2">R3-111a-1</strain>
    </source>
</reference>
<keyword evidence="1" id="KW-0812">Transmembrane</keyword>
<dbReference type="OrthoDB" id="10451178at2759"/>
<evidence type="ECO:0000313" key="3">
    <source>
        <dbReference type="EnsemblFungi" id="EJT70182"/>
    </source>
</evidence>
<dbReference type="EMBL" id="GL385402">
    <property type="protein sequence ID" value="EJT70182.1"/>
    <property type="molecule type" value="Genomic_DNA"/>
</dbReference>
<reference evidence="3" key="5">
    <citation type="submission" date="2018-04" db="UniProtKB">
        <authorList>
            <consortium name="EnsemblFungi"/>
        </authorList>
    </citation>
    <scope>IDENTIFICATION</scope>
    <source>
        <strain evidence="3">R3-111a-1</strain>
    </source>
</reference>
<organism evidence="2">
    <name type="scientific">Gaeumannomyces tritici (strain R3-111a-1)</name>
    <name type="common">Wheat and barley take-all root rot fungus</name>
    <name type="synonym">Gaeumannomyces graminis var. tritici</name>
    <dbReference type="NCBI Taxonomy" id="644352"/>
    <lineage>
        <taxon>Eukaryota</taxon>
        <taxon>Fungi</taxon>
        <taxon>Dikarya</taxon>
        <taxon>Ascomycota</taxon>
        <taxon>Pezizomycotina</taxon>
        <taxon>Sordariomycetes</taxon>
        <taxon>Sordariomycetidae</taxon>
        <taxon>Magnaporthales</taxon>
        <taxon>Magnaporthaceae</taxon>
        <taxon>Gaeumannomyces</taxon>
    </lineage>
</organism>
<dbReference type="EnsemblFungi" id="EJT70182">
    <property type="protein sequence ID" value="EJT70182"/>
    <property type="gene ID" value="GGTG_12355"/>
</dbReference>
<accession>J3PFT0</accession>
<sequence>MSWSIGSIVHYVLYLDCVFYLVLIWYLFGDEKTKLERQQPEIDRLRIERAHYDALLRRHGDGPDEAFRKTLEATLHAAGRRYVEGRYRGVRVWRWSRSVAVARNYLAVLRYSIDDLKERLLRYYPAGPPPPRYHAGCTGDD</sequence>
<dbReference type="Proteomes" id="UP000006039">
    <property type="component" value="Unassembled WGS sequence"/>
</dbReference>
<keyword evidence="1" id="KW-1133">Transmembrane helix</keyword>
<dbReference type="GeneID" id="20352813"/>
<evidence type="ECO:0000313" key="4">
    <source>
        <dbReference type="Proteomes" id="UP000006039"/>
    </source>
</evidence>
<dbReference type="RefSeq" id="XP_009228516.1">
    <property type="nucleotide sequence ID" value="XM_009230252.1"/>
</dbReference>
<reference evidence="3" key="4">
    <citation type="journal article" date="2015" name="G3 (Bethesda)">
        <title>Genome sequences of three phytopathogenic species of the Magnaporthaceae family of fungi.</title>
        <authorList>
            <person name="Okagaki L.H."/>
            <person name="Nunes C.C."/>
            <person name="Sailsbery J."/>
            <person name="Clay B."/>
            <person name="Brown D."/>
            <person name="John T."/>
            <person name="Oh Y."/>
            <person name="Young N."/>
            <person name="Fitzgerald M."/>
            <person name="Haas B.J."/>
            <person name="Zeng Q."/>
            <person name="Young S."/>
            <person name="Adiconis X."/>
            <person name="Fan L."/>
            <person name="Levin J.Z."/>
            <person name="Mitchell T.K."/>
            <person name="Okubara P.A."/>
            <person name="Farman M.L."/>
            <person name="Kohn L.M."/>
            <person name="Birren B."/>
            <person name="Ma L.-J."/>
            <person name="Dean R.A."/>
        </authorList>
    </citation>
    <scope>NUCLEOTIDE SEQUENCE</scope>
    <source>
        <strain evidence="3">R3-111a-1</strain>
    </source>
</reference>
<name>J3PFT0_GAET3</name>
<keyword evidence="1" id="KW-0472">Membrane</keyword>
<dbReference type="VEuPathDB" id="FungiDB:GGTG_12355"/>
<keyword evidence="4" id="KW-1185">Reference proteome</keyword>
<dbReference type="AlphaFoldDB" id="J3PFT0"/>
<reference evidence="2" key="3">
    <citation type="submission" date="2010-09" db="EMBL/GenBank/DDBJ databases">
        <title>Annotation of Gaeumannomyces graminis var. tritici R3-111a-1.</title>
        <authorList>
            <consortium name="The Broad Institute Genome Sequencing Platform"/>
            <person name="Ma L.-J."/>
            <person name="Dead R."/>
            <person name="Young S.K."/>
            <person name="Zeng Q."/>
            <person name="Gargeya S."/>
            <person name="Fitzgerald M."/>
            <person name="Haas B."/>
            <person name="Abouelleil A."/>
            <person name="Alvarado L."/>
            <person name="Arachchi H.M."/>
            <person name="Berlin A."/>
            <person name="Brown A."/>
            <person name="Chapman S.B."/>
            <person name="Chen Z."/>
            <person name="Dunbar C."/>
            <person name="Freedman E."/>
            <person name="Gearin G."/>
            <person name="Gellesch M."/>
            <person name="Goldberg J."/>
            <person name="Griggs A."/>
            <person name="Gujja S."/>
            <person name="Heiman D."/>
            <person name="Howarth C."/>
            <person name="Larson L."/>
            <person name="Lui A."/>
            <person name="MacDonald P.J.P."/>
            <person name="Mehta T."/>
            <person name="Montmayeur A."/>
            <person name="Murphy C."/>
            <person name="Neiman D."/>
            <person name="Pearson M."/>
            <person name="Priest M."/>
            <person name="Roberts A."/>
            <person name="Saif S."/>
            <person name="Shea T."/>
            <person name="Shenoy N."/>
            <person name="Sisk P."/>
            <person name="Stolte C."/>
            <person name="Sykes S."/>
            <person name="Yandava C."/>
            <person name="Wortman J."/>
            <person name="Nusbaum C."/>
            <person name="Birren B."/>
        </authorList>
    </citation>
    <scope>NUCLEOTIDE SEQUENCE</scope>
    <source>
        <strain evidence="2">R3-111a-1</strain>
    </source>
</reference>
<feature type="transmembrane region" description="Helical" evidence="1">
    <location>
        <begin position="6"/>
        <end position="28"/>
    </location>
</feature>
<reference evidence="4" key="1">
    <citation type="submission" date="2010-07" db="EMBL/GenBank/DDBJ databases">
        <title>The genome sequence of Gaeumannomyces graminis var. tritici strain R3-111a-1.</title>
        <authorList>
            <consortium name="The Broad Institute Genome Sequencing Platform"/>
            <person name="Ma L.-J."/>
            <person name="Dead R."/>
            <person name="Young S."/>
            <person name="Zeng Q."/>
            <person name="Koehrsen M."/>
            <person name="Alvarado L."/>
            <person name="Berlin A."/>
            <person name="Chapman S.B."/>
            <person name="Chen Z."/>
            <person name="Freedman E."/>
            <person name="Gellesch M."/>
            <person name="Goldberg J."/>
            <person name="Griggs A."/>
            <person name="Gujja S."/>
            <person name="Heilman E.R."/>
            <person name="Heiman D."/>
            <person name="Hepburn T."/>
            <person name="Howarth C."/>
            <person name="Jen D."/>
            <person name="Larson L."/>
            <person name="Mehta T."/>
            <person name="Neiman D."/>
            <person name="Pearson M."/>
            <person name="Roberts A."/>
            <person name="Saif S."/>
            <person name="Shea T."/>
            <person name="Shenoy N."/>
            <person name="Sisk P."/>
            <person name="Stolte C."/>
            <person name="Sykes S."/>
            <person name="Walk T."/>
            <person name="White J."/>
            <person name="Yandava C."/>
            <person name="Haas B."/>
            <person name="Nusbaum C."/>
            <person name="Birren B."/>
        </authorList>
    </citation>
    <scope>NUCLEOTIDE SEQUENCE [LARGE SCALE GENOMIC DNA]</scope>
    <source>
        <strain evidence="4">R3-111a-1</strain>
    </source>
</reference>
<evidence type="ECO:0000313" key="2">
    <source>
        <dbReference type="EMBL" id="EJT70182.1"/>
    </source>
</evidence>